<dbReference type="CDD" id="cd23263">
    <property type="entry name" value="beta-trefoil_MIR"/>
    <property type="match status" value="1"/>
</dbReference>
<keyword evidence="4" id="KW-1185">Reference proteome</keyword>
<dbReference type="InterPro" id="IPR016093">
    <property type="entry name" value="MIR_motif"/>
</dbReference>
<dbReference type="Gene3D" id="2.80.10.50">
    <property type="match status" value="2"/>
</dbReference>
<dbReference type="PANTHER" id="PTHR46809">
    <property type="entry name" value="STROMAL CELL-DERIVED FACTOR 2-LIKE PROTEIN"/>
    <property type="match status" value="1"/>
</dbReference>
<evidence type="ECO:0000313" key="4">
    <source>
        <dbReference type="Proteomes" id="UP000018888"/>
    </source>
</evidence>
<proteinExistence type="predicted"/>
<dbReference type="SMART" id="SM00472">
    <property type="entry name" value="MIR"/>
    <property type="match status" value="1"/>
</dbReference>
<evidence type="ECO:0000256" key="2">
    <source>
        <dbReference type="ARBA" id="ARBA00022737"/>
    </source>
</evidence>
<comment type="caution">
    <text evidence="3">The sequence shown here is derived from an EMBL/GenBank/DDBJ whole genome shotgun (WGS) entry which is preliminary data.</text>
</comment>
<evidence type="ECO:0000256" key="1">
    <source>
        <dbReference type="ARBA" id="ARBA00022729"/>
    </source>
</evidence>
<dbReference type="AlphaFoldDB" id="A0A2H5TSU2"/>
<dbReference type="PANTHER" id="PTHR46809:SF2">
    <property type="entry name" value="GH21273P"/>
    <property type="match status" value="1"/>
</dbReference>
<dbReference type="PROSITE" id="PS50919">
    <property type="entry name" value="MIR"/>
    <property type="match status" value="1"/>
</dbReference>
<dbReference type="SUPFAM" id="SSF82109">
    <property type="entry name" value="MIR domain"/>
    <property type="match status" value="2"/>
</dbReference>
<accession>A0A2H5TSU2</accession>
<reference evidence="3 4" key="1">
    <citation type="journal article" date="2013" name="Proc. Natl. Acad. Sci. U.S.A.">
        <title>Genome of an arbuscular mycorrhizal fungus provides insight into the oldest plant symbiosis.</title>
        <authorList>
            <person name="Tisserant E."/>
            <person name="Malbreil M."/>
            <person name="Kuo A."/>
            <person name="Kohler A."/>
            <person name="Symeonidi A."/>
            <person name="Balestrini R."/>
            <person name="Charron P."/>
            <person name="Duensing N."/>
            <person name="Frei Dit Frey N."/>
            <person name="Gianinazzi-Pearson V."/>
            <person name="Gilbert L.B."/>
            <person name="Handa Y."/>
            <person name="Herr J.R."/>
            <person name="Hijri M."/>
            <person name="Koul R."/>
            <person name="Kawaguchi M."/>
            <person name="Krajinski F."/>
            <person name="Lammers P.J."/>
            <person name="Masclaux F.G."/>
            <person name="Murat C."/>
            <person name="Morin E."/>
            <person name="Ndikumana S."/>
            <person name="Pagni M."/>
            <person name="Petitpierre D."/>
            <person name="Requena N."/>
            <person name="Rosikiewicz P."/>
            <person name="Riley R."/>
            <person name="Saito K."/>
            <person name="San Clemente H."/>
            <person name="Shapiro H."/>
            <person name="van Tuinen D."/>
            <person name="Becard G."/>
            <person name="Bonfante P."/>
            <person name="Paszkowski U."/>
            <person name="Shachar-Hill Y.Y."/>
            <person name="Tuskan G.A."/>
            <person name="Young P.W."/>
            <person name="Sanders I.R."/>
            <person name="Henrissat B."/>
            <person name="Rensing S.A."/>
            <person name="Grigoriev I.V."/>
            <person name="Corradi N."/>
            <person name="Roux C."/>
            <person name="Martin F."/>
        </authorList>
    </citation>
    <scope>NUCLEOTIDE SEQUENCE [LARGE SCALE GENOMIC DNA]</scope>
    <source>
        <strain evidence="3 4">DAOM 197198</strain>
    </source>
</reference>
<gene>
    <name evidence="3" type="ORF">GLOIN_2v1761798</name>
</gene>
<protein>
    <submittedName>
        <fullName evidence="3">Uncharacterized protein</fullName>
    </submittedName>
</protein>
<reference evidence="3 4" key="2">
    <citation type="journal article" date="2018" name="New Phytol.">
        <title>High intraspecific genome diversity in the model arbuscular mycorrhizal symbiont Rhizophagus irregularis.</title>
        <authorList>
            <person name="Chen E.C.H."/>
            <person name="Morin E."/>
            <person name="Beaudet D."/>
            <person name="Noel J."/>
            <person name="Yildirir G."/>
            <person name="Ndikumana S."/>
            <person name="Charron P."/>
            <person name="St-Onge C."/>
            <person name="Giorgi J."/>
            <person name="Kruger M."/>
            <person name="Marton T."/>
            <person name="Ropars J."/>
            <person name="Grigoriev I.V."/>
            <person name="Hainaut M."/>
            <person name="Henrissat B."/>
            <person name="Roux C."/>
            <person name="Martin F."/>
            <person name="Corradi N."/>
        </authorList>
    </citation>
    <scope>NUCLEOTIDE SEQUENCE [LARGE SCALE GENOMIC DNA]</scope>
    <source>
        <strain evidence="3 4">DAOM 197198</strain>
    </source>
</reference>
<organism evidence="3 4">
    <name type="scientific">Rhizophagus irregularis (strain DAOM 181602 / DAOM 197198 / MUCL 43194)</name>
    <name type="common">Arbuscular mycorrhizal fungus</name>
    <name type="synonym">Glomus intraradices</name>
    <dbReference type="NCBI Taxonomy" id="747089"/>
    <lineage>
        <taxon>Eukaryota</taxon>
        <taxon>Fungi</taxon>
        <taxon>Fungi incertae sedis</taxon>
        <taxon>Mucoromycota</taxon>
        <taxon>Glomeromycotina</taxon>
        <taxon>Glomeromycetes</taxon>
        <taxon>Glomerales</taxon>
        <taxon>Glomeraceae</taxon>
        <taxon>Rhizophagus</taxon>
    </lineage>
</organism>
<dbReference type="InterPro" id="IPR036300">
    <property type="entry name" value="MIR_dom_sf"/>
</dbReference>
<name>A0A2H5TSU2_RHIID</name>
<dbReference type="VEuPathDB" id="FungiDB:RhiirFUN_012169"/>
<keyword evidence="1" id="KW-0732">Signal</keyword>
<evidence type="ECO:0000313" key="3">
    <source>
        <dbReference type="EMBL" id="POG82873.1"/>
    </source>
</evidence>
<sequence length="345" mass="39267">MELPTYNGTCHPDKYIKRMRAYCKINQITNENEILELCILMLDSILTIPNEINSLDELTTSLKSHSTFNIFKNTCKAKLKFLKYVSEKEGGNTAIFLANFRSLCDDAEIDDVEEITNYLLNTLSSDKFLKVEFKRKLNGINSVDEILEIFSDIVIDELNVIRYGSLVAFKHVATGKYLSSCNKNYSTGSGFQIVFAKNNLSPNSVWVISKNVQLPNEPFDKPLSYGNPFYLIHKVSGNKLDMDKRYKSPTTKHAEVCTAPTVSQPQRLRLIAINPVNNDNNNNNNCILSKEIINIQNLETKLILRSHDFTFTLANKNYQEVVGHDKRMGGNDEWCIELLDGTQLE</sequence>
<keyword evidence="2" id="KW-0677">Repeat</keyword>
<dbReference type="EMBL" id="AUPC02000003">
    <property type="protein sequence ID" value="POG82873.1"/>
    <property type="molecule type" value="Genomic_DNA"/>
</dbReference>
<dbReference type="Proteomes" id="UP000018888">
    <property type="component" value="Unassembled WGS sequence"/>
</dbReference>